<evidence type="ECO:0000256" key="4">
    <source>
        <dbReference type="ARBA" id="ARBA00022723"/>
    </source>
</evidence>
<accession>A0ABX7PIR2</accession>
<reference evidence="11 12" key="1">
    <citation type="submission" date="2017-06" db="EMBL/GenBank/DDBJ databases">
        <title>Complete Genome Sequence of the Soil Carbazole-Degrading Bacterium Nocardioides aromaticivorans IC177.</title>
        <authorList>
            <person name="Vejarano F."/>
            <person name="Suzuki-Minakuchi C."/>
            <person name="Ohtsubo Y."/>
            <person name="Tsuda M."/>
            <person name="Okada K."/>
            <person name="Nojiri H."/>
        </authorList>
    </citation>
    <scope>NUCLEOTIDE SEQUENCE [LARGE SCALE GENOMIC DNA]</scope>
    <source>
        <strain evidence="11 12">IC177</strain>
    </source>
</reference>
<comment type="cofactor">
    <cofactor evidence="1">
        <name>Zn(2+)</name>
        <dbReference type="ChEBI" id="CHEBI:29105"/>
    </cofactor>
</comment>
<evidence type="ECO:0000256" key="5">
    <source>
        <dbReference type="ARBA" id="ARBA00022801"/>
    </source>
</evidence>
<keyword evidence="5" id="KW-0378">Hydrolase</keyword>
<protein>
    <submittedName>
        <fullName evidence="11">Zinc carboxypeptidase</fullName>
    </submittedName>
</protein>
<evidence type="ECO:0000256" key="2">
    <source>
        <dbReference type="ARBA" id="ARBA00005988"/>
    </source>
</evidence>
<dbReference type="EMBL" id="CP022295">
    <property type="protein sequence ID" value="QSR25781.1"/>
    <property type="molecule type" value="Genomic_DNA"/>
</dbReference>
<evidence type="ECO:0000256" key="6">
    <source>
        <dbReference type="ARBA" id="ARBA00022833"/>
    </source>
</evidence>
<dbReference type="InterPro" id="IPR033810">
    <property type="entry name" value="Carboxypeptidase_T"/>
</dbReference>
<dbReference type="GO" id="GO:0004180">
    <property type="term" value="F:carboxypeptidase activity"/>
    <property type="evidence" value="ECO:0007669"/>
    <property type="project" value="UniProtKB-KW"/>
</dbReference>
<dbReference type="Pfam" id="PF20773">
    <property type="entry name" value="InhA-like_MAM"/>
    <property type="match status" value="2"/>
</dbReference>
<name>A0ABX7PIR2_9ACTN</name>
<evidence type="ECO:0000313" key="11">
    <source>
        <dbReference type="EMBL" id="QSR25781.1"/>
    </source>
</evidence>
<feature type="domain" description="Peptidase M14" evidence="10">
    <location>
        <begin position="79"/>
        <end position="376"/>
    </location>
</feature>
<dbReference type="SUPFAM" id="SSF53187">
    <property type="entry name" value="Zn-dependent exopeptidases"/>
    <property type="match status" value="1"/>
</dbReference>
<evidence type="ECO:0000256" key="9">
    <source>
        <dbReference type="SAM" id="MobiDB-lite"/>
    </source>
</evidence>
<dbReference type="CDD" id="cd03859">
    <property type="entry name" value="M14_CPT"/>
    <property type="match status" value="1"/>
</dbReference>
<evidence type="ECO:0000256" key="8">
    <source>
        <dbReference type="PROSITE-ProRule" id="PRU01379"/>
    </source>
</evidence>
<dbReference type="PROSITE" id="PS52035">
    <property type="entry name" value="PEPTIDASE_M14"/>
    <property type="match status" value="1"/>
</dbReference>
<evidence type="ECO:0000256" key="7">
    <source>
        <dbReference type="ARBA" id="ARBA00023049"/>
    </source>
</evidence>
<keyword evidence="12" id="KW-1185">Reference proteome</keyword>
<evidence type="ECO:0000313" key="12">
    <source>
        <dbReference type="Proteomes" id="UP000662818"/>
    </source>
</evidence>
<dbReference type="PROSITE" id="PS00132">
    <property type="entry name" value="CARBOXYPEPT_ZN_1"/>
    <property type="match status" value="1"/>
</dbReference>
<dbReference type="PANTHER" id="PTHR11705:SF143">
    <property type="entry name" value="SLL0236 PROTEIN"/>
    <property type="match status" value="1"/>
</dbReference>
<proteinExistence type="inferred from homology"/>
<evidence type="ECO:0000256" key="1">
    <source>
        <dbReference type="ARBA" id="ARBA00001947"/>
    </source>
</evidence>
<keyword evidence="7" id="KW-0482">Metalloprotease</keyword>
<keyword evidence="4" id="KW-0479">Metal-binding</keyword>
<feature type="region of interest" description="Disordered" evidence="9">
    <location>
        <begin position="233"/>
        <end position="259"/>
    </location>
</feature>
<dbReference type="Gene3D" id="3.40.630.10">
    <property type="entry name" value="Zn peptidases"/>
    <property type="match status" value="1"/>
</dbReference>
<comment type="similarity">
    <text evidence="2 8">Belongs to the peptidase M14 family.</text>
</comment>
<dbReference type="Proteomes" id="UP000662818">
    <property type="component" value="Chromosome"/>
</dbReference>
<organism evidence="11 12">
    <name type="scientific">Nocardioides aromaticivorans</name>
    <dbReference type="NCBI Taxonomy" id="200618"/>
    <lineage>
        <taxon>Bacteria</taxon>
        <taxon>Bacillati</taxon>
        <taxon>Actinomycetota</taxon>
        <taxon>Actinomycetes</taxon>
        <taxon>Propionibacteriales</taxon>
        <taxon>Nocardioidaceae</taxon>
        <taxon>Nocardioides</taxon>
    </lineage>
</organism>
<dbReference type="PANTHER" id="PTHR11705">
    <property type="entry name" value="PROTEASE FAMILY M14 CARBOXYPEPTIDASE A,B"/>
    <property type="match status" value="1"/>
</dbReference>
<sequence>MYVVEAAPGQLDALEDVGVDTHHVTQEDAGQGNVRLDAVITGSQAAQLRKDGLKVTVKRVNGRKASEEARRQNLAGYDAYRSYSEAGGIADELRETAAANPSIAKLVSIGKTVNGQDILALKVTKNARQLKDGKRPAVLYGGAQHAREWITPEMVRRLMHHFLDSYGSDPEITSLVDTTELWFLPVSNPDGYDFTFTPDNRLWRKNLRDNNGDGTITPGDGVDPNRNFAVKWGWDNEGSSPEPASETYRGPGPNSEPETKSLDALMARVGFEFYINYHSAAELLLYGIGWQVGTPSPDDVISEAMVGDDANPAVPGYDPDISAELYTTNGDTDTHAQVEYGTLGFTPEMTTCETASNSDPDDEWEADDCLSGFNFPDDEGLIQAEFEKNIPFALSVAKSATDPDDPVSVVKDDGKARTAADMVSDPFSVSHGTTQPVAVTAKKAIKDLKLNYSVNGGPTRTAKTALWKGGERYGDTHHDYYGEFRGTVTGTASGDSVKVWFTGVKPGNGPVSSEPFTYEVADDIGGDVLILAAEDVTGASPVQGVTTAKYADDYAAALTAAGYTSDVYDVDANDRRAPHHLGVLSHYDAIVWESGDDIITRAVGQPGGTAAKLSNDLETAVRDYLNEGGKALVTGQYNLFAQATGATYYFSPTAPPECTVRANPCLTLENDFLQYWLGAYNYVSDGGTDPDSGNPYPVRGDDGTFDGFAGTFNGGDGADNQGHTASLLTTSSFLPPAEFPQFASSEPIEWDRPGGAPFDPHTGDWYMFSQTADQGWKRLSRTVDLTGKTSGALKFQMSHDTEADWDFVIVEAHEVGSDEWTTLPDANGHTAQVTGESCASGWDAIHPFVAHYQGAGCSPTGTTGAWNAATGSSGGWQEWNVDLTAYAGKQVEVSISYLTDWGTQGLGVFVDDTQVIVDGAPTATTSFEDGLGGWTPSAAPAGSRTTNNWERSQTAFQEGAGTVTEDTVFTGFGVEGLTTTAMRNDFIAAAMEHLLD</sequence>
<gene>
    <name evidence="11" type="ORF">CFH99_09120</name>
</gene>
<dbReference type="SMART" id="SM00631">
    <property type="entry name" value="Zn_pept"/>
    <property type="match status" value="1"/>
</dbReference>
<dbReference type="InterPro" id="IPR000834">
    <property type="entry name" value="Peptidase_M14"/>
</dbReference>
<dbReference type="Pfam" id="PF00246">
    <property type="entry name" value="Peptidase_M14"/>
    <property type="match status" value="1"/>
</dbReference>
<keyword evidence="3" id="KW-0645">Protease</keyword>
<evidence type="ECO:0000259" key="10">
    <source>
        <dbReference type="PROSITE" id="PS52035"/>
    </source>
</evidence>
<feature type="active site" description="Proton donor/acceptor" evidence="8">
    <location>
        <position position="348"/>
    </location>
</feature>
<dbReference type="PRINTS" id="PR00765">
    <property type="entry name" value="CRBOXYPTASEA"/>
</dbReference>
<evidence type="ECO:0000256" key="3">
    <source>
        <dbReference type="ARBA" id="ARBA00022670"/>
    </source>
</evidence>
<dbReference type="InterPro" id="IPR057246">
    <property type="entry name" value="CARBOXYPEPT_ZN_1"/>
</dbReference>
<keyword evidence="6" id="KW-0862">Zinc</keyword>
<keyword evidence="11" id="KW-0121">Carboxypeptidase</keyword>